<comment type="caution">
    <text evidence="1">The sequence shown here is derived from an EMBL/GenBank/DDBJ whole genome shotgun (WGS) entry which is preliminary data.</text>
</comment>
<accession>A0ACC0BPN9</accession>
<proteinExistence type="predicted"/>
<protein>
    <submittedName>
        <fullName evidence="1">Uncharacterized protein</fullName>
    </submittedName>
</protein>
<reference evidence="2" key="1">
    <citation type="journal article" date="2023" name="Nat. Plants">
        <title>Single-cell RNA sequencing provides a high-resolution roadmap for understanding the multicellular compartmentation of specialized metabolism.</title>
        <authorList>
            <person name="Sun S."/>
            <person name="Shen X."/>
            <person name="Li Y."/>
            <person name="Li Y."/>
            <person name="Wang S."/>
            <person name="Li R."/>
            <person name="Zhang H."/>
            <person name="Shen G."/>
            <person name="Guo B."/>
            <person name="Wei J."/>
            <person name="Xu J."/>
            <person name="St-Pierre B."/>
            <person name="Chen S."/>
            <person name="Sun C."/>
        </authorList>
    </citation>
    <scope>NUCLEOTIDE SEQUENCE [LARGE SCALE GENOMIC DNA]</scope>
</reference>
<sequence length="150" mass="16812">MSDGTPEKRHREDSHNGGDDEKKKKNEKESDQADTSQQLTHGSPEEHHRVGELILLTSSLFSFPELDQLLDDAPLPFIMQHAARISGVRKRVKSLNLVLKSIQGRVDNMDRILSAGSMQGLSECLINLKSETDFDTYVTMSMHADAQTHL</sequence>
<evidence type="ECO:0000313" key="2">
    <source>
        <dbReference type="Proteomes" id="UP001060085"/>
    </source>
</evidence>
<evidence type="ECO:0000313" key="1">
    <source>
        <dbReference type="EMBL" id="KAI5674595.1"/>
    </source>
</evidence>
<dbReference type="EMBL" id="CM044703">
    <property type="protein sequence ID" value="KAI5674595.1"/>
    <property type="molecule type" value="Genomic_DNA"/>
</dbReference>
<gene>
    <name evidence="1" type="ORF">M9H77_14959</name>
</gene>
<name>A0ACC0BPN9_CATRO</name>
<keyword evidence="2" id="KW-1185">Reference proteome</keyword>
<organism evidence="1 2">
    <name type="scientific">Catharanthus roseus</name>
    <name type="common">Madagascar periwinkle</name>
    <name type="synonym">Vinca rosea</name>
    <dbReference type="NCBI Taxonomy" id="4058"/>
    <lineage>
        <taxon>Eukaryota</taxon>
        <taxon>Viridiplantae</taxon>
        <taxon>Streptophyta</taxon>
        <taxon>Embryophyta</taxon>
        <taxon>Tracheophyta</taxon>
        <taxon>Spermatophyta</taxon>
        <taxon>Magnoliopsida</taxon>
        <taxon>eudicotyledons</taxon>
        <taxon>Gunneridae</taxon>
        <taxon>Pentapetalae</taxon>
        <taxon>asterids</taxon>
        <taxon>lamiids</taxon>
        <taxon>Gentianales</taxon>
        <taxon>Apocynaceae</taxon>
        <taxon>Rauvolfioideae</taxon>
        <taxon>Vinceae</taxon>
        <taxon>Catharanthinae</taxon>
        <taxon>Catharanthus</taxon>
    </lineage>
</organism>
<dbReference type="Proteomes" id="UP001060085">
    <property type="component" value="Linkage Group LG03"/>
</dbReference>